<dbReference type="PANTHER" id="PTHR43434:SF1">
    <property type="entry name" value="PHOSPHOGLYCOLATE PHOSPHATASE"/>
    <property type="match status" value="1"/>
</dbReference>
<sequence>MTGAFPGVLFDLDGTLADTPGAIAEITGGILRERGLTPDPSAVLASVGKPLDHNFALFFGLPVEHPDVARALAAYRQAFGEHVRARGPALLYPGVADGLARLAAAGCQLGIATSKIQIAGEELVRRTGIADRFAVVAGHDTTSRGKPHPDMALYAADKLGLRPEECLVVGDSVADVEMGRAAGMTVFGVSYGVATAAELGGAGAALVADSFADLVPAIVAGTA</sequence>
<evidence type="ECO:0000313" key="2">
    <source>
        <dbReference type="Proteomes" id="UP001595765"/>
    </source>
</evidence>
<dbReference type="PANTHER" id="PTHR43434">
    <property type="entry name" value="PHOSPHOGLYCOLATE PHOSPHATASE"/>
    <property type="match status" value="1"/>
</dbReference>
<accession>A0ABV8HJ64</accession>
<proteinExistence type="predicted"/>
<dbReference type="Gene3D" id="1.10.150.240">
    <property type="entry name" value="Putative phosphatase, domain 2"/>
    <property type="match status" value="1"/>
</dbReference>
<dbReference type="SFLD" id="SFLDG01135">
    <property type="entry name" value="C1.5.6:_HAD__Beta-PGM__Phospha"/>
    <property type="match status" value="1"/>
</dbReference>
<dbReference type="InterPro" id="IPR023198">
    <property type="entry name" value="PGP-like_dom2"/>
</dbReference>
<evidence type="ECO:0000313" key="1">
    <source>
        <dbReference type="EMBL" id="MFC4031626.1"/>
    </source>
</evidence>
<name>A0ABV8HJ64_9ACTN</name>
<keyword evidence="2" id="KW-1185">Reference proteome</keyword>
<dbReference type="NCBIfam" id="TIGR01509">
    <property type="entry name" value="HAD-SF-IA-v3"/>
    <property type="match status" value="1"/>
</dbReference>
<dbReference type="InterPro" id="IPR050155">
    <property type="entry name" value="HAD-like_hydrolase_sf"/>
</dbReference>
<dbReference type="EC" id="3.-.-.-" evidence="1"/>
<dbReference type="NCBIfam" id="TIGR01549">
    <property type="entry name" value="HAD-SF-IA-v1"/>
    <property type="match status" value="1"/>
</dbReference>
<dbReference type="Gene3D" id="3.40.50.1000">
    <property type="entry name" value="HAD superfamily/HAD-like"/>
    <property type="match status" value="1"/>
</dbReference>
<dbReference type="InterPro" id="IPR041492">
    <property type="entry name" value="HAD_2"/>
</dbReference>
<dbReference type="RefSeq" id="WP_386427914.1">
    <property type="nucleotide sequence ID" value="NZ_JBHSBB010000008.1"/>
</dbReference>
<keyword evidence="1" id="KW-0378">Hydrolase</keyword>
<dbReference type="InterPro" id="IPR036412">
    <property type="entry name" value="HAD-like_sf"/>
</dbReference>
<comment type="caution">
    <text evidence="1">The sequence shown here is derived from an EMBL/GenBank/DDBJ whole genome shotgun (WGS) entry which is preliminary data.</text>
</comment>
<dbReference type="InterPro" id="IPR006549">
    <property type="entry name" value="HAD-SF_hydro_IIIA"/>
</dbReference>
<dbReference type="NCBIfam" id="TIGR01662">
    <property type="entry name" value="HAD-SF-IIIA"/>
    <property type="match status" value="1"/>
</dbReference>
<gene>
    <name evidence="1" type="ORF">ACFO3J_09065</name>
</gene>
<dbReference type="SUPFAM" id="SSF56784">
    <property type="entry name" value="HAD-like"/>
    <property type="match status" value="1"/>
</dbReference>
<dbReference type="InterPro" id="IPR023214">
    <property type="entry name" value="HAD_sf"/>
</dbReference>
<dbReference type="SFLD" id="SFLDG01129">
    <property type="entry name" value="C1.5:_HAD__Beta-PGM__Phosphata"/>
    <property type="match status" value="1"/>
</dbReference>
<dbReference type="SFLD" id="SFLDS00003">
    <property type="entry name" value="Haloacid_Dehalogenase"/>
    <property type="match status" value="1"/>
</dbReference>
<dbReference type="EMBL" id="JBHSBB010000008">
    <property type="protein sequence ID" value="MFC4031626.1"/>
    <property type="molecule type" value="Genomic_DNA"/>
</dbReference>
<reference evidence="2" key="1">
    <citation type="journal article" date="2019" name="Int. J. Syst. Evol. Microbiol.">
        <title>The Global Catalogue of Microorganisms (GCM) 10K type strain sequencing project: providing services to taxonomists for standard genome sequencing and annotation.</title>
        <authorList>
            <consortium name="The Broad Institute Genomics Platform"/>
            <consortium name="The Broad Institute Genome Sequencing Center for Infectious Disease"/>
            <person name="Wu L."/>
            <person name="Ma J."/>
        </authorList>
    </citation>
    <scope>NUCLEOTIDE SEQUENCE [LARGE SCALE GENOMIC DNA]</scope>
    <source>
        <strain evidence="2">CGMCC 4.7237</strain>
    </source>
</reference>
<dbReference type="InterPro" id="IPR006439">
    <property type="entry name" value="HAD-SF_hydro_IA"/>
</dbReference>
<organism evidence="1 2">
    <name type="scientific">Streptomyces polygonati</name>
    <dbReference type="NCBI Taxonomy" id="1617087"/>
    <lineage>
        <taxon>Bacteria</taxon>
        <taxon>Bacillati</taxon>
        <taxon>Actinomycetota</taxon>
        <taxon>Actinomycetes</taxon>
        <taxon>Kitasatosporales</taxon>
        <taxon>Streptomycetaceae</taxon>
        <taxon>Streptomyces</taxon>
    </lineage>
</organism>
<dbReference type="Pfam" id="PF13419">
    <property type="entry name" value="HAD_2"/>
    <property type="match status" value="1"/>
</dbReference>
<dbReference type="PRINTS" id="PR00413">
    <property type="entry name" value="HADHALOGNASE"/>
</dbReference>
<protein>
    <submittedName>
        <fullName evidence="1">HAD family hydrolase</fullName>
        <ecNumber evidence="1">3.-.-.-</ecNumber>
    </submittedName>
</protein>
<dbReference type="GO" id="GO:0016787">
    <property type="term" value="F:hydrolase activity"/>
    <property type="evidence" value="ECO:0007669"/>
    <property type="project" value="UniProtKB-KW"/>
</dbReference>
<dbReference type="Proteomes" id="UP001595765">
    <property type="component" value="Unassembled WGS sequence"/>
</dbReference>